<accession>A0A3B6PFA5</accession>
<dbReference type="Proteomes" id="UP000019116">
    <property type="component" value="Chromosome 6B"/>
</dbReference>
<dbReference type="STRING" id="4565.A0A3B6PFA5"/>
<protein>
    <recommendedName>
        <fullName evidence="1">F-box domain-containing protein</fullName>
    </recommendedName>
</protein>
<feature type="domain" description="F-box" evidence="1">
    <location>
        <begin position="16"/>
        <end position="53"/>
    </location>
</feature>
<dbReference type="Gramene" id="TraesCS6B02G042800.1">
    <property type="protein sequence ID" value="TraesCS6B02G042800.1.cds1"/>
    <property type="gene ID" value="TraesCS6B02G042800"/>
</dbReference>
<keyword evidence="3" id="KW-1185">Reference proteome</keyword>
<dbReference type="InterPro" id="IPR013187">
    <property type="entry name" value="F-box-assoc_dom_typ3"/>
</dbReference>
<dbReference type="EnsemblPlants" id="TraesCS6B02G042800.1">
    <property type="protein sequence ID" value="TraesCS6B02G042800.1.cds1"/>
    <property type="gene ID" value="TraesCS6B02G042800"/>
</dbReference>
<dbReference type="Gramene" id="TraesPARA_EIv1.0_2003270.1">
    <property type="protein sequence ID" value="TraesPARA_EIv1.0_2003270.1.CDS1"/>
    <property type="gene ID" value="TraesPARA_EIv1.0_2003270"/>
</dbReference>
<dbReference type="OMA" id="IRCCCVC"/>
<dbReference type="Gramene" id="TraesCLE_scaffold_016074_01G000300.1">
    <property type="protein sequence ID" value="TraesCLE_scaffold_016074_01G000300.1"/>
    <property type="gene ID" value="TraesCLE_scaffold_016074_01G000300"/>
</dbReference>
<sequence>MGGPHPAPAPPPESAEMVLEILLKLPTRDVIRCCCVCRLWRSVVANPTFRDLHAAEANHVSAAPPEALLVTVTLEPGRPDEASFFRVSFPSKPAAMPHRVTIPSGYSLSNVCNGLLCFALVRDSPEAPAFICNPITGETAMVPKAPPPMGFTGGTIYHIFALGFSPSTKEHKLFRFTFSPFSSIHGKTIDLCVCTLDGAAGGGGWRQCSFRSQCPLLHTFTPLLVQGKLYLVTTGKTGPGELRNPDGLLEVDVATEACHTHRLPFEADQYHSAWDPLVNASEMGGRLCLAVDILSGTETTARKIQFWVLMSSSPPNHHDLHWDLRYSFHVDGNYYFFQPRSVWFDDAEMTLCYRDYNVLFKHGTRGRSPEPSPDADCPQCDRQIKLPQMPSNCEWNIFGGYRPSLLSPLTLAPPSSCWDGEEERHKCEHALLLTLE</sequence>
<dbReference type="SMART" id="SM00256">
    <property type="entry name" value="FBOX"/>
    <property type="match status" value="1"/>
</dbReference>
<dbReference type="NCBIfam" id="TIGR01640">
    <property type="entry name" value="F_box_assoc_1"/>
    <property type="match status" value="1"/>
</dbReference>
<reference evidence="2" key="2">
    <citation type="submission" date="2018-10" db="UniProtKB">
        <authorList>
            <consortium name="EnsemblPlants"/>
        </authorList>
    </citation>
    <scope>IDENTIFICATION</scope>
</reference>
<name>A0A3B6PFA5_WHEAT</name>
<evidence type="ECO:0000259" key="1">
    <source>
        <dbReference type="SMART" id="SM00256"/>
    </source>
</evidence>
<dbReference type="PANTHER" id="PTHR31672">
    <property type="entry name" value="BNACNNG10540D PROTEIN"/>
    <property type="match status" value="1"/>
</dbReference>
<dbReference type="Pfam" id="PF00646">
    <property type="entry name" value="F-box"/>
    <property type="match status" value="1"/>
</dbReference>
<dbReference type="PANTHER" id="PTHR31672:SF2">
    <property type="entry name" value="F-BOX DOMAIN-CONTAINING PROTEIN"/>
    <property type="match status" value="1"/>
</dbReference>
<dbReference type="OrthoDB" id="676617at2759"/>
<organism evidence="2">
    <name type="scientific">Triticum aestivum</name>
    <name type="common">Wheat</name>
    <dbReference type="NCBI Taxonomy" id="4565"/>
    <lineage>
        <taxon>Eukaryota</taxon>
        <taxon>Viridiplantae</taxon>
        <taxon>Streptophyta</taxon>
        <taxon>Embryophyta</taxon>
        <taxon>Tracheophyta</taxon>
        <taxon>Spermatophyta</taxon>
        <taxon>Magnoliopsida</taxon>
        <taxon>Liliopsida</taxon>
        <taxon>Poales</taxon>
        <taxon>Poaceae</taxon>
        <taxon>BOP clade</taxon>
        <taxon>Pooideae</taxon>
        <taxon>Triticodae</taxon>
        <taxon>Triticeae</taxon>
        <taxon>Triticinae</taxon>
        <taxon>Triticum</taxon>
    </lineage>
</organism>
<dbReference type="InterPro" id="IPR036047">
    <property type="entry name" value="F-box-like_dom_sf"/>
</dbReference>
<dbReference type="Gramene" id="TraesCS6B03G0100200.1">
    <property type="protein sequence ID" value="TraesCS6B03G0100200.1.CDS1"/>
    <property type="gene ID" value="TraesCS6B03G0100200"/>
</dbReference>
<dbReference type="InterPro" id="IPR001810">
    <property type="entry name" value="F-box_dom"/>
</dbReference>
<reference evidence="2" key="1">
    <citation type="submission" date="2018-08" db="EMBL/GenBank/DDBJ databases">
        <authorList>
            <person name="Rossello M."/>
        </authorList>
    </citation>
    <scope>NUCLEOTIDE SEQUENCE [LARGE SCALE GENOMIC DNA]</scope>
    <source>
        <strain evidence="2">cv. Chinese Spring</strain>
    </source>
</reference>
<dbReference type="Gene3D" id="1.20.1280.50">
    <property type="match status" value="1"/>
</dbReference>
<dbReference type="InterPro" id="IPR050796">
    <property type="entry name" value="SCF_F-box_component"/>
</dbReference>
<evidence type="ECO:0000313" key="2">
    <source>
        <dbReference type="EnsemblPlants" id="TraesCS6B02G042800.1.cds1"/>
    </source>
</evidence>
<proteinExistence type="predicted"/>
<dbReference type="AlphaFoldDB" id="A0A3B6PFA5"/>
<dbReference type="Gramene" id="TraesWEE_scaffold_019662_01G000200.1">
    <property type="protein sequence ID" value="TraesWEE_scaffold_019662_01G000200.1"/>
    <property type="gene ID" value="TraesWEE_scaffold_019662_01G000200"/>
</dbReference>
<dbReference type="Pfam" id="PF08268">
    <property type="entry name" value="FBA_3"/>
    <property type="match status" value="1"/>
</dbReference>
<dbReference type="InterPro" id="IPR017451">
    <property type="entry name" value="F-box-assoc_interact_dom"/>
</dbReference>
<dbReference type="SUPFAM" id="SSF81383">
    <property type="entry name" value="F-box domain"/>
    <property type="match status" value="1"/>
</dbReference>
<evidence type="ECO:0000313" key="3">
    <source>
        <dbReference type="Proteomes" id="UP000019116"/>
    </source>
</evidence>